<evidence type="ECO:0000256" key="1">
    <source>
        <dbReference type="ARBA" id="ARBA00004651"/>
    </source>
</evidence>
<dbReference type="InterPro" id="IPR051310">
    <property type="entry name" value="MCP_chemotaxis"/>
</dbReference>
<protein>
    <submittedName>
        <fullName evidence="11">Chemotaxis protein</fullName>
    </submittedName>
</protein>
<dbReference type="InterPro" id="IPR004089">
    <property type="entry name" value="MCPsignal_dom"/>
</dbReference>
<evidence type="ECO:0000256" key="8">
    <source>
        <dbReference type="SAM" id="Phobius"/>
    </source>
</evidence>
<dbReference type="PRINTS" id="PR00260">
    <property type="entry name" value="CHEMTRNSDUCR"/>
</dbReference>
<dbReference type="SUPFAM" id="SSF103190">
    <property type="entry name" value="Sensory domain-like"/>
    <property type="match status" value="1"/>
</dbReference>
<evidence type="ECO:0000256" key="7">
    <source>
        <dbReference type="PROSITE-ProRule" id="PRU00284"/>
    </source>
</evidence>
<dbReference type="GO" id="GO:0006935">
    <property type="term" value="P:chemotaxis"/>
    <property type="evidence" value="ECO:0007669"/>
    <property type="project" value="InterPro"/>
</dbReference>
<evidence type="ECO:0000256" key="3">
    <source>
        <dbReference type="ARBA" id="ARBA00022692"/>
    </source>
</evidence>
<dbReference type="SUPFAM" id="SSF58104">
    <property type="entry name" value="Methyl-accepting chemotaxis protein (MCP) signaling domain"/>
    <property type="match status" value="1"/>
</dbReference>
<dbReference type="Proteomes" id="UP000234456">
    <property type="component" value="Unassembled WGS sequence"/>
</dbReference>
<evidence type="ECO:0000313" key="12">
    <source>
        <dbReference type="Proteomes" id="UP000234456"/>
    </source>
</evidence>
<dbReference type="InterPro" id="IPR003660">
    <property type="entry name" value="HAMP_dom"/>
</dbReference>
<proteinExistence type="inferred from homology"/>
<evidence type="ECO:0000256" key="6">
    <source>
        <dbReference type="ARBA" id="ARBA00029447"/>
    </source>
</evidence>
<dbReference type="PROSITE" id="PS50111">
    <property type="entry name" value="CHEMOTAXIS_TRANSDUC_2"/>
    <property type="match status" value="1"/>
</dbReference>
<dbReference type="InterPro" id="IPR029151">
    <property type="entry name" value="Sensor-like_sf"/>
</dbReference>
<dbReference type="Gene3D" id="1.10.287.950">
    <property type="entry name" value="Methyl-accepting chemotaxis protein"/>
    <property type="match status" value="1"/>
</dbReference>
<keyword evidence="3 8" id="KW-0812">Transmembrane</keyword>
<accession>A0A2N4TUK3</accession>
<dbReference type="OrthoDB" id="2489132at2"/>
<keyword evidence="5 8" id="KW-0472">Membrane</keyword>
<organism evidence="11 12">
    <name type="scientific">Ralstonia pickettii</name>
    <name type="common">Burkholderia pickettii</name>
    <dbReference type="NCBI Taxonomy" id="329"/>
    <lineage>
        <taxon>Bacteria</taxon>
        <taxon>Pseudomonadati</taxon>
        <taxon>Pseudomonadota</taxon>
        <taxon>Betaproteobacteria</taxon>
        <taxon>Burkholderiales</taxon>
        <taxon>Burkholderiaceae</taxon>
        <taxon>Ralstonia</taxon>
    </lineage>
</organism>
<keyword evidence="7" id="KW-0807">Transducer</keyword>
<dbReference type="GO" id="GO:0005886">
    <property type="term" value="C:plasma membrane"/>
    <property type="evidence" value="ECO:0007669"/>
    <property type="project" value="UniProtKB-SubCell"/>
</dbReference>
<comment type="similarity">
    <text evidence="6">Belongs to the methyl-accepting chemotaxis (MCP) protein family.</text>
</comment>
<evidence type="ECO:0000256" key="2">
    <source>
        <dbReference type="ARBA" id="ARBA00022475"/>
    </source>
</evidence>
<dbReference type="SMART" id="SM00283">
    <property type="entry name" value="MA"/>
    <property type="match status" value="1"/>
</dbReference>
<dbReference type="Gene3D" id="3.30.450.20">
    <property type="entry name" value="PAS domain"/>
    <property type="match status" value="2"/>
</dbReference>
<feature type="domain" description="HAMP" evidence="10">
    <location>
        <begin position="294"/>
        <end position="348"/>
    </location>
</feature>
<name>A0A2N4TUK3_RALPI</name>
<dbReference type="SMART" id="SM00304">
    <property type="entry name" value="HAMP"/>
    <property type="match status" value="1"/>
</dbReference>
<evidence type="ECO:0000313" key="11">
    <source>
        <dbReference type="EMBL" id="PLC43331.1"/>
    </source>
</evidence>
<dbReference type="CDD" id="cd12913">
    <property type="entry name" value="PDC1_MCP_like"/>
    <property type="match status" value="1"/>
</dbReference>
<comment type="caution">
    <text evidence="11">The sequence shown here is derived from an EMBL/GenBank/DDBJ whole genome shotgun (WGS) entry which is preliminary data.</text>
</comment>
<dbReference type="PROSITE" id="PS50885">
    <property type="entry name" value="HAMP"/>
    <property type="match status" value="1"/>
</dbReference>
<evidence type="ECO:0000256" key="4">
    <source>
        <dbReference type="ARBA" id="ARBA00022989"/>
    </source>
</evidence>
<dbReference type="CDD" id="cd12912">
    <property type="entry name" value="PDC2_MCP_like"/>
    <property type="match status" value="1"/>
</dbReference>
<evidence type="ECO:0000259" key="10">
    <source>
        <dbReference type="PROSITE" id="PS50885"/>
    </source>
</evidence>
<gene>
    <name evidence="11" type="ORF">C0Q88_00975</name>
</gene>
<dbReference type="PANTHER" id="PTHR43531">
    <property type="entry name" value="PROTEIN ICFG"/>
    <property type="match status" value="1"/>
</dbReference>
<dbReference type="CDD" id="cd06225">
    <property type="entry name" value="HAMP"/>
    <property type="match status" value="1"/>
</dbReference>
<dbReference type="EMBL" id="PKQE01000001">
    <property type="protein sequence ID" value="PLC43331.1"/>
    <property type="molecule type" value="Genomic_DNA"/>
</dbReference>
<dbReference type="InterPro" id="IPR004090">
    <property type="entry name" value="Chemotax_Me-accpt_rcpt"/>
</dbReference>
<keyword evidence="4 8" id="KW-1133">Transmembrane helix</keyword>
<feature type="transmembrane region" description="Helical" evidence="8">
    <location>
        <begin position="273"/>
        <end position="292"/>
    </location>
</feature>
<dbReference type="FunFam" id="1.10.287.950:FF:000001">
    <property type="entry name" value="Methyl-accepting chemotaxis sensory transducer"/>
    <property type="match status" value="1"/>
</dbReference>
<keyword evidence="2" id="KW-1003">Cell membrane</keyword>
<dbReference type="GO" id="GO:0007165">
    <property type="term" value="P:signal transduction"/>
    <property type="evidence" value="ECO:0007669"/>
    <property type="project" value="UniProtKB-KW"/>
</dbReference>
<dbReference type="AlphaFoldDB" id="A0A2N4TUK3"/>
<dbReference type="InterPro" id="IPR033479">
    <property type="entry name" value="dCache_1"/>
</dbReference>
<dbReference type="Pfam" id="PF00015">
    <property type="entry name" value="MCPsignal"/>
    <property type="match status" value="1"/>
</dbReference>
<dbReference type="CDD" id="cd11386">
    <property type="entry name" value="MCP_signal"/>
    <property type="match status" value="1"/>
</dbReference>
<feature type="domain" description="Methyl-accepting transducer" evidence="9">
    <location>
        <begin position="353"/>
        <end position="582"/>
    </location>
</feature>
<dbReference type="RefSeq" id="WP_102063996.1">
    <property type="nucleotide sequence ID" value="NZ_PKQE01000001.1"/>
</dbReference>
<reference evidence="11 12" key="1">
    <citation type="submission" date="2017-12" db="EMBL/GenBank/DDBJ databases">
        <title>Draft genome sequence of Ralstonia pickettii 52.</title>
        <authorList>
            <person name="Zheng B."/>
        </authorList>
    </citation>
    <scope>NUCLEOTIDE SEQUENCE [LARGE SCALE GENOMIC DNA]</scope>
    <source>
        <strain evidence="11 12">52</strain>
    </source>
</reference>
<comment type="subcellular location">
    <subcellularLocation>
        <location evidence="1">Cell membrane</location>
        <topology evidence="1">Multi-pass membrane protein</topology>
    </subcellularLocation>
</comment>
<dbReference type="PANTHER" id="PTHR43531:SF16">
    <property type="entry name" value="METHYL-ACCEPTING CHEMOTAXIS PROTEIN II"/>
    <property type="match status" value="1"/>
</dbReference>
<sequence>MISSLRTRILLISSATVVGALALSGAATYSIVRSNTMESIDQNLAAIASGNTLAIDKWVAAKAQAVKATARVIEHGDPQGFGKHMGDANGFPIITIGWTDKSFISTSATTPKDYDPTGRPWYKQAIAAGQLLVTKPYGDVSTGVPYVSFAAPLVKNGETTGALSGAVPLDGVREVVAAVHPTPSSLAFVVAKDGQVIAHPDAKLMLKPATDVAASLTADTLGNLAKATSPLEVELAGAPKLLKAQAVQGTDWYLVIALDKAEATAGLRNVVKALAVAMVLLTLAAVGIAAFFTSQSFRRLSQVRDAMDTIGSGGGDLTHRLPVVGNDEVAQISASFNTFIDKIGEVLLEVRASVDSMKSATGEIEAGNRDLSNRTEVSASNLQETSAALTELTTSVKNSADAAVQATRLASDASNAATRGGEVVSSAVSTMDEIAKSSARITEIIGVIDSIAFQTNILALNAAVEAARAGENGRGFAVVAGEVRTLAQRSATAAREIKDLIQASEASVKTGAQRVQAAGATMQEIVQGIERVARIIGEIDGAMHEQSTGISQIDRSVAEMDQATQQNAALVEQSTAASSMLNEQAHGLARTVGLFKLRNA</sequence>
<dbReference type="GO" id="GO:0004888">
    <property type="term" value="F:transmembrane signaling receptor activity"/>
    <property type="evidence" value="ECO:0007669"/>
    <property type="project" value="InterPro"/>
</dbReference>
<evidence type="ECO:0000256" key="5">
    <source>
        <dbReference type="ARBA" id="ARBA00023136"/>
    </source>
</evidence>
<dbReference type="Pfam" id="PF00672">
    <property type="entry name" value="HAMP"/>
    <property type="match status" value="1"/>
</dbReference>
<evidence type="ECO:0000259" key="9">
    <source>
        <dbReference type="PROSITE" id="PS50111"/>
    </source>
</evidence>
<dbReference type="Pfam" id="PF02743">
    <property type="entry name" value="dCache_1"/>
    <property type="match status" value="1"/>
</dbReference>